<evidence type="ECO:0000256" key="4">
    <source>
        <dbReference type="ARBA" id="ARBA00013081"/>
    </source>
</evidence>
<dbReference type="FunFam" id="3.60.40.10:FF:000016">
    <property type="entry name" value="Protein phosphatase 2C"/>
    <property type="match status" value="1"/>
</dbReference>
<comment type="cofactor">
    <cofactor evidence="2">
        <name>Mg(2+)</name>
        <dbReference type="ChEBI" id="CHEBI:18420"/>
    </cofactor>
</comment>
<dbReference type="InterPro" id="IPR001932">
    <property type="entry name" value="PPM-type_phosphatase-like_dom"/>
</dbReference>
<evidence type="ECO:0000313" key="15">
    <source>
        <dbReference type="Proteomes" id="UP000237631"/>
    </source>
</evidence>
<dbReference type="EC" id="3.1.3.16" evidence="4"/>
<evidence type="ECO:0000256" key="1">
    <source>
        <dbReference type="ARBA" id="ARBA00001936"/>
    </source>
</evidence>
<comment type="similarity">
    <text evidence="3 11">Belongs to the PP2C family.</text>
</comment>
<dbReference type="SMART" id="SM00332">
    <property type="entry name" value="PP2Cc"/>
    <property type="match status" value="1"/>
</dbReference>
<feature type="compositionally biased region" description="Acidic residues" evidence="12">
    <location>
        <begin position="333"/>
        <end position="343"/>
    </location>
</feature>
<dbReference type="EMBL" id="PNEN01000416">
    <property type="protein sequence ID" value="PPJ59161.1"/>
    <property type="molecule type" value="Genomic_DNA"/>
</dbReference>
<dbReference type="AlphaFoldDB" id="A0A2S6CHG9"/>
<evidence type="ECO:0000256" key="10">
    <source>
        <dbReference type="ARBA" id="ARBA00074087"/>
    </source>
</evidence>
<dbReference type="GO" id="GO:0046872">
    <property type="term" value="F:metal ion binding"/>
    <property type="evidence" value="ECO:0007669"/>
    <property type="project" value="UniProtKB-KW"/>
</dbReference>
<keyword evidence="15" id="KW-1185">Reference proteome</keyword>
<evidence type="ECO:0000256" key="7">
    <source>
        <dbReference type="ARBA" id="ARBA00022912"/>
    </source>
</evidence>
<dbReference type="SUPFAM" id="SSF81606">
    <property type="entry name" value="PP2C-like"/>
    <property type="match status" value="1"/>
</dbReference>
<evidence type="ECO:0000256" key="8">
    <source>
        <dbReference type="ARBA" id="ARBA00023211"/>
    </source>
</evidence>
<protein>
    <recommendedName>
        <fullName evidence="10">Protein phosphatase 2C homolog 2</fullName>
        <ecNumber evidence="4">3.1.3.16</ecNumber>
    </recommendedName>
</protein>
<dbReference type="InterPro" id="IPR015655">
    <property type="entry name" value="PP2C"/>
</dbReference>
<dbReference type="Pfam" id="PF00481">
    <property type="entry name" value="PP2C"/>
    <property type="match status" value="1"/>
</dbReference>
<evidence type="ECO:0000256" key="5">
    <source>
        <dbReference type="ARBA" id="ARBA00022723"/>
    </source>
</evidence>
<dbReference type="Proteomes" id="UP000237631">
    <property type="component" value="Unassembled WGS sequence"/>
</dbReference>
<reference evidence="15" key="1">
    <citation type="journal article" date="2017" name="bioRxiv">
        <title>Conservation of a gene cluster reveals novel cercosporin biosynthetic mechanisms and extends production to the genus Colletotrichum.</title>
        <authorList>
            <person name="de Jonge R."/>
            <person name="Ebert M.K."/>
            <person name="Huitt-Roehl C.R."/>
            <person name="Pal P."/>
            <person name="Suttle J.C."/>
            <person name="Spanner R.E."/>
            <person name="Neubauer J.D."/>
            <person name="Jurick W.M.II."/>
            <person name="Stott K.A."/>
            <person name="Secor G.A."/>
            <person name="Thomma B.P.H.J."/>
            <person name="Van de Peer Y."/>
            <person name="Townsend C.A."/>
            <person name="Bolton M.D."/>
        </authorList>
    </citation>
    <scope>NUCLEOTIDE SEQUENCE [LARGE SCALE GENOMIC DNA]</scope>
    <source>
        <strain evidence="15">CBS538.71</strain>
    </source>
</reference>
<dbReference type="PANTHER" id="PTHR13832">
    <property type="entry name" value="PROTEIN PHOSPHATASE 2C"/>
    <property type="match status" value="1"/>
</dbReference>
<keyword evidence="8" id="KW-0464">Manganese</keyword>
<keyword evidence="5" id="KW-0479">Metal-binding</keyword>
<dbReference type="GO" id="GO:0004722">
    <property type="term" value="F:protein serine/threonine phosphatase activity"/>
    <property type="evidence" value="ECO:0007669"/>
    <property type="project" value="UniProtKB-EC"/>
</dbReference>
<evidence type="ECO:0000256" key="11">
    <source>
        <dbReference type="RuleBase" id="RU003465"/>
    </source>
</evidence>
<dbReference type="OrthoDB" id="10264738at2759"/>
<dbReference type="CDD" id="cd00143">
    <property type="entry name" value="PP2Cc"/>
    <property type="match status" value="1"/>
</dbReference>
<evidence type="ECO:0000256" key="2">
    <source>
        <dbReference type="ARBA" id="ARBA00001946"/>
    </source>
</evidence>
<feature type="region of interest" description="Disordered" evidence="12">
    <location>
        <begin position="333"/>
        <end position="411"/>
    </location>
</feature>
<evidence type="ECO:0000256" key="12">
    <source>
        <dbReference type="SAM" id="MobiDB-lite"/>
    </source>
</evidence>
<comment type="cofactor">
    <cofactor evidence="1">
        <name>Mn(2+)</name>
        <dbReference type="ChEBI" id="CHEBI:29035"/>
    </cofactor>
</comment>
<accession>A0A2S6CHG9</accession>
<evidence type="ECO:0000256" key="9">
    <source>
        <dbReference type="ARBA" id="ARBA00048832"/>
    </source>
</evidence>
<evidence type="ECO:0000256" key="3">
    <source>
        <dbReference type="ARBA" id="ARBA00006702"/>
    </source>
</evidence>
<proteinExistence type="inferred from homology"/>
<dbReference type="STRING" id="357750.A0A2S6CHG9"/>
<dbReference type="PANTHER" id="PTHR13832:SF565">
    <property type="entry name" value="AT28366P-RELATED"/>
    <property type="match status" value="1"/>
</dbReference>
<sequence length="411" mass="44543">MGQTLSEPVVDKKSDEGQDDRVAFGVSAMQGWRISMEDAHAAILDLQPLEGDKELVPAASDVRISFFGVYDGHGGDKVALYTGEHLHEIVAKQDSFKSKDFEQALKDGFLAIDRAILSDPKYEEEVSGCTASVGIITHDKIFVGNAGDSRSVLGIKGRAKPLSFDHKPQNEGEKARICAAGGFVDFGRVNGNLALSRAIGDFEFKKSADLPPEQQIVTAYPDVTVHEIGDEDEFLVIACDGIWDCQSSQAVVEFVRRGIAAKQELHAISEFRGPGMHHRFDDSPDDYDMDMDQRTRMLGRGGRIILLGDGTEIVAGHGGEDDVDMEDRVTEVDDTSLEETDEEAVQRNQQKNNEGRSQKEGTPAPPAAGQDSNTQQPSGQSGVVPEKILPVLDDKPSASTSSGQNGNEKTK</sequence>
<dbReference type="InterPro" id="IPR036457">
    <property type="entry name" value="PPM-type-like_dom_sf"/>
</dbReference>
<evidence type="ECO:0000313" key="14">
    <source>
        <dbReference type="EMBL" id="PPJ59161.1"/>
    </source>
</evidence>
<feature type="compositionally biased region" description="Polar residues" evidence="12">
    <location>
        <begin position="370"/>
        <end position="381"/>
    </location>
</feature>
<dbReference type="InterPro" id="IPR000222">
    <property type="entry name" value="PP2C_BS"/>
</dbReference>
<comment type="caution">
    <text evidence="14">The sequence shown here is derived from an EMBL/GenBank/DDBJ whole genome shotgun (WGS) entry which is preliminary data.</text>
</comment>
<evidence type="ECO:0000256" key="6">
    <source>
        <dbReference type="ARBA" id="ARBA00022801"/>
    </source>
</evidence>
<comment type="catalytic activity">
    <reaction evidence="9">
        <text>O-phospho-L-threonyl-[protein] + H2O = L-threonyl-[protein] + phosphate</text>
        <dbReference type="Rhea" id="RHEA:47004"/>
        <dbReference type="Rhea" id="RHEA-COMP:11060"/>
        <dbReference type="Rhea" id="RHEA-COMP:11605"/>
        <dbReference type="ChEBI" id="CHEBI:15377"/>
        <dbReference type="ChEBI" id="CHEBI:30013"/>
        <dbReference type="ChEBI" id="CHEBI:43474"/>
        <dbReference type="ChEBI" id="CHEBI:61977"/>
        <dbReference type="EC" id="3.1.3.16"/>
    </reaction>
    <physiologicalReaction direction="left-to-right" evidence="9">
        <dbReference type="Rhea" id="RHEA:47005"/>
    </physiologicalReaction>
</comment>
<keyword evidence="7 11" id="KW-0904">Protein phosphatase</keyword>
<keyword evidence="6 11" id="KW-0378">Hydrolase</keyword>
<feature type="compositionally biased region" description="Polar residues" evidence="12">
    <location>
        <begin position="397"/>
        <end position="411"/>
    </location>
</feature>
<evidence type="ECO:0000259" key="13">
    <source>
        <dbReference type="PROSITE" id="PS51746"/>
    </source>
</evidence>
<organism evidence="14 15">
    <name type="scientific">Cercospora berteroae</name>
    <dbReference type="NCBI Taxonomy" id="357750"/>
    <lineage>
        <taxon>Eukaryota</taxon>
        <taxon>Fungi</taxon>
        <taxon>Dikarya</taxon>
        <taxon>Ascomycota</taxon>
        <taxon>Pezizomycotina</taxon>
        <taxon>Dothideomycetes</taxon>
        <taxon>Dothideomycetidae</taxon>
        <taxon>Mycosphaerellales</taxon>
        <taxon>Mycosphaerellaceae</taxon>
        <taxon>Cercospora</taxon>
    </lineage>
</organism>
<gene>
    <name evidence="14" type="ORF">CBER1_03029</name>
</gene>
<feature type="domain" description="PPM-type phosphatase" evidence="13">
    <location>
        <begin position="23"/>
        <end position="411"/>
    </location>
</feature>
<dbReference type="PROSITE" id="PS01032">
    <property type="entry name" value="PPM_1"/>
    <property type="match status" value="1"/>
</dbReference>
<dbReference type="PROSITE" id="PS51746">
    <property type="entry name" value="PPM_2"/>
    <property type="match status" value="1"/>
</dbReference>
<name>A0A2S6CHG9_9PEZI</name>
<dbReference type="Gene3D" id="3.60.40.10">
    <property type="entry name" value="PPM-type phosphatase domain"/>
    <property type="match status" value="1"/>
</dbReference>